<dbReference type="GO" id="GO:0005524">
    <property type="term" value="F:ATP binding"/>
    <property type="evidence" value="ECO:0007669"/>
    <property type="project" value="UniProtKB-KW"/>
</dbReference>
<dbReference type="PANTHER" id="PTHR10210:SF32">
    <property type="entry name" value="RIBOSE-PHOSPHATE PYROPHOSPHOKINASE 2"/>
    <property type="match status" value="1"/>
</dbReference>
<keyword evidence="8" id="KW-0460">Magnesium</keyword>
<gene>
    <name evidence="13" type="ORF">Metus_0965</name>
</gene>
<dbReference type="Pfam" id="PF13793">
    <property type="entry name" value="Pribosyltran_N"/>
    <property type="match status" value="1"/>
</dbReference>
<dbReference type="Proteomes" id="UP000288215">
    <property type="component" value="Unassembled WGS sequence"/>
</dbReference>
<evidence type="ECO:0000256" key="3">
    <source>
        <dbReference type="ARBA" id="ARBA00022723"/>
    </source>
</evidence>
<dbReference type="AlphaFoldDB" id="A0A3S3RBL4"/>
<comment type="similarity">
    <text evidence="10">Belongs to the ribose-phosphate pyrophosphokinase family.</text>
</comment>
<keyword evidence="6 13" id="KW-0418">Kinase</keyword>
<dbReference type="CDD" id="cd06223">
    <property type="entry name" value="PRTases_typeI"/>
    <property type="match status" value="1"/>
</dbReference>
<evidence type="ECO:0000256" key="7">
    <source>
        <dbReference type="ARBA" id="ARBA00022840"/>
    </source>
</evidence>
<evidence type="ECO:0000256" key="4">
    <source>
        <dbReference type="ARBA" id="ARBA00022727"/>
    </source>
</evidence>
<dbReference type="GO" id="GO:0004749">
    <property type="term" value="F:ribose phosphate diphosphokinase activity"/>
    <property type="evidence" value="ECO:0007669"/>
    <property type="project" value="UniProtKB-EC"/>
</dbReference>
<dbReference type="GO" id="GO:0000287">
    <property type="term" value="F:magnesium ion binding"/>
    <property type="evidence" value="ECO:0007669"/>
    <property type="project" value="InterPro"/>
</dbReference>
<dbReference type="InterPro" id="IPR029099">
    <property type="entry name" value="Pribosyltran_N"/>
</dbReference>
<dbReference type="GO" id="GO:0016301">
    <property type="term" value="F:kinase activity"/>
    <property type="evidence" value="ECO:0007669"/>
    <property type="project" value="UniProtKB-KW"/>
</dbReference>
<evidence type="ECO:0000256" key="8">
    <source>
        <dbReference type="ARBA" id="ARBA00022842"/>
    </source>
</evidence>
<dbReference type="SUPFAM" id="SSF53271">
    <property type="entry name" value="PRTase-like"/>
    <property type="match status" value="2"/>
</dbReference>
<dbReference type="Pfam" id="PF00156">
    <property type="entry name" value="Pribosyltran"/>
    <property type="match status" value="1"/>
</dbReference>
<feature type="domain" description="Phosphoribosyltransferase" evidence="11">
    <location>
        <begin position="154"/>
        <end position="251"/>
    </location>
</feature>
<keyword evidence="5" id="KW-0547">Nucleotide-binding</keyword>
<evidence type="ECO:0000256" key="1">
    <source>
        <dbReference type="ARBA" id="ARBA00013247"/>
    </source>
</evidence>
<dbReference type="InterPro" id="IPR000836">
    <property type="entry name" value="PRTase_dom"/>
</dbReference>
<comment type="catalytic activity">
    <reaction evidence="9">
        <text>D-ribose 5-phosphate + ATP = 5-phospho-alpha-D-ribose 1-diphosphate + AMP + H(+)</text>
        <dbReference type="Rhea" id="RHEA:15609"/>
        <dbReference type="ChEBI" id="CHEBI:15378"/>
        <dbReference type="ChEBI" id="CHEBI:30616"/>
        <dbReference type="ChEBI" id="CHEBI:58017"/>
        <dbReference type="ChEBI" id="CHEBI:78346"/>
        <dbReference type="ChEBI" id="CHEBI:456215"/>
        <dbReference type="EC" id="2.7.6.1"/>
    </reaction>
</comment>
<protein>
    <recommendedName>
        <fullName evidence="1">ribose-phosphate diphosphokinase</fullName>
        <ecNumber evidence="1">2.7.6.1</ecNumber>
    </recommendedName>
</protein>
<evidence type="ECO:0000256" key="9">
    <source>
        <dbReference type="ARBA" id="ARBA00049535"/>
    </source>
</evidence>
<dbReference type="EC" id="2.7.6.1" evidence="1"/>
<keyword evidence="3" id="KW-0479">Metal-binding</keyword>
<keyword evidence="4 10" id="KW-0545">Nucleotide biosynthesis</keyword>
<dbReference type="EMBL" id="RXGA01000003">
    <property type="protein sequence ID" value="RWX72991.1"/>
    <property type="molecule type" value="Genomic_DNA"/>
</dbReference>
<dbReference type="PANTHER" id="PTHR10210">
    <property type="entry name" value="RIBOSE-PHOSPHATE DIPHOSPHOKINASE FAMILY MEMBER"/>
    <property type="match status" value="1"/>
</dbReference>
<dbReference type="GO" id="GO:0002189">
    <property type="term" value="C:ribose phosphate diphosphokinase complex"/>
    <property type="evidence" value="ECO:0007669"/>
    <property type="project" value="TreeGrafter"/>
</dbReference>
<dbReference type="NCBIfam" id="TIGR01251">
    <property type="entry name" value="ribP_PPkin"/>
    <property type="match status" value="1"/>
</dbReference>
<dbReference type="InterPro" id="IPR029057">
    <property type="entry name" value="PRTase-like"/>
</dbReference>
<dbReference type="FunFam" id="3.40.50.2020:FF:000007">
    <property type="entry name" value="Ribose-phosphate pyrophosphokinase"/>
    <property type="match status" value="1"/>
</dbReference>
<dbReference type="GO" id="GO:0006164">
    <property type="term" value="P:purine nucleotide biosynthetic process"/>
    <property type="evidence" value="ECO:0007669"/>
    <property type="project" value="TreeGrafter"/>
</dbReference>
<evidence type="ECO:0000313" key="13">
    <source>
        <dbReference type="EMBL" id="RWX72991.1"/>
    </source>
</evidence>
<name>A0A3S3RBL4_METS7</name>
<keyword evidence="2" id="KW-0808">Transferase</keyword>
<comment type="caution">
    <text evidence="13">The sequence shown here is derived from an EMBL/GenBank/DDBJ whole genome shotgun (WGS) entry which is preliminary data.</text>
</comment>
<evidence type="ECO:0000259" key="11">
    <source>
        <dbReference type="Pfam" id="PF00156"/>
    </source>
</evidence>
<proteinExistence type="inferred from homology"/>
<evidence type="ECO:0000313" key="14">
    <source>
        <dbReference type="Proteomes" id="UP000288215"/>
    </source>
</evidence>
<reference evidence="13 14" key="1">
    <citation type="submission" date="2018-12" db="EMBL/GenBank/DDBJ databases">
        <title>The complete genome of the methanogenic archaea of the candidate phylum Verstraetearchaeota, obtained from the metagenome of underground thermal water.</title>
        <authorList>
            <person name="Kadnikov V.V."/>
            <person name="Mardanov A.V."/>
            <person name="Beletsky A.V."/>
            <person name="Karnachuk O.V."/>
            <person name="Ravin N.V."/>
        </authorList>
    </citation>
    <scope>NUCLEOTIDE SEQUENCE [LARGE SCALE GENOMIC DNA]</scope>
    <source>
        <strain evidence="13">Ch88</strain>
    </source>
</reference>
<evidence type="ECO:0000256" key="10">
    <source>
        <dbReference type="RuleBase" id="RU004324"/>
    </source>
</evidence>
<organism evidence="13 14">
    <name type="scientific">Methanosuratincola subterraneus</name>
    <dbReference type="NCBI Taxonomy" id="2593994"/>
    <lineage>
        <taxon>Archaea</taxon>
        <taxon>Thermoproteota</taxon>
        <taxon>Methanosuratincolia</taxon>
        <taxon>Candidatus Methanomethylicales</taxon>
        <taxon>Candidatus Methanomethylicaceae</taxon>
        <taxon>Candidatus Methanosuratincola (ex Vanwonterghem et al. 2016)</taxon>
    </lineage>
</organism>
<dbReference type="SMART" id="SM01400">
    <property type="entry name" value="Pribosyltran_N"/>
    <property type="match status" value="1"/>
</dbReference>
<dbReference type="GO" id="GO:0006015">
    <property type="term" value="P:5-phosphoribose 1-diphosphate biosynthetic process"/>
    <property type="evidence" value="ECO:0007669"/>
    <property type="project" value="TreeGrafter"/>
</dbReference>
<dbReference type="GO" id="GO:0005737">
    <property type="term" value="C:cytoplasm"/>
    <property type="evidence" value="ECO:0007669"/>
    <property type="project" value="TreeGrafter"/>
</dbReference>
<dbReference type="InterPro" id="IPR005946">
    <property type="entry name" value="Rib-P_diPkinase"/>
</dbReference>
<evidence type="ECO:0000256" key="6">
    <source>
        <dbReference type="ARBA" id="ARBA00022777"/>
    </source>
</evidence>
<feature type="domain" description="Ribose-phosphate pyrophosphokinase N-terminal" evidence="12">
    <location>
        <begin position="5"/>
        <end position="120"/>
    </location>
</feature>
<accession>A0A3S3RBL4</accession>
<dbReference type="Gene3D" id="3.40.50.2020">
    <property type="match status" value="2"/>
</dbReference>
<keyword evidence="7" id="KW-0067">ATP-binding</keyword>
<sequence length="301" mass="32532">MRNLVLTYGSGAERLARRISQISGAPLAEVKRRQFPDGEQYVRVCGNVSGKDVAIVQSFALSPDSLLVEYSLIADAVRGMGCRQVIGVFPYLAYARQDERFNEGEALSAKVFARLIEASGTDAVYTVDLHLHRFRTINEVFEVPATNLSAMPLLAENYLRHSPGGRVLVVGPDSESSQWAKAVAEVIPSVCTILEKERLGDREVRVSDLSGGMCSAAVIVDDMISTGKTILEVLGKLKESGVGRVDALVTHSLLVEGAYSKLREGGLNSLITTDTIDNDYASVSVAPLLADALLRDFASDR</sequence>
<evidence type="ECO:0000259" key="12">
    <source>
        <dbReference type="Pfam" id="PF13793"/>
    </source>
</evidence>
<evidence type="ECO:0000256" key="5">
    <source>
        <dbReference type="ARBA" id="ARBA00022741"/>
    </source>
</evidence>
<evidence type="ECO:0000256" key="2">
    <source>
        <dbReference type="ARBA" id="ARBA00022679"/>
    </source>
</evidence>